<sequence>MFTYPFSTKQAYGQTKSGGDRPAQEPDEANRMEHGDLQYGHMQSMHERRSSSASTYAAHAAHPGLGQALASHLAPPPYPRPDAYARITSPAQPPAPQPPSPHHQVSFAAHTSPALKRKQPEQALLTHAPPKRRRDTTDDTPETYDPDGGGQGAKHWTDDEKTKLFTWLMGVNQDDHWSSLRATKNSCLRDCASEVFDNKKTYQALKGCYERNFNIFRQIYAFETYCSQNGLGDLSAYGETDRIREYERRLQNAKRAGCDVGNINARTIDHWRRMGWYDLFYRRWNGDPAMTRPVTTRNSGGGGASVAPEQPDDDGPEYQEQTTANPTISFINMGPPPSAAPPSSMPPPSQPHYSSHQVSSSTPQYSHTPVSAPAQPPPQPQAQPQPPVPPPVPAPAPAPAPAPPTLSYSTQHASSSQPQSESGAVNVTLTQPMLTAYLQFLQTQTQHLQMQTQTNKLKLDYLRRKEEREERESRERYEVERMRLEREERELEHSKQVAAVKQKSDRAIDLLGNPAVDPSIKQVAGDYLKKLFME</sequence>
<feature type="compositionally biased region" description="Basic and acidic residues" evidence="2">
    <location>
        <begin position="18"/>
        <end position="36"/>
    </location>
</feature>
<dbReference type="VEuPathDB" id="FungiDB:SCHCODRAFT_02627138"/>
<feature type="compositionally biased region" description="Polar residues" evidence="2">
    <location>
        <begin position="319"/>
        <end position="330"/>
    </location>
</feature>
<feature type="compositionally biased region" description="Polar residues" evidence="2">
    <location>
        <begin position="406"/>
        <end position="423"/>
    </location>
</feature>
<organism evidence="4">
    <name type="scientific">Schizophyllum commune (strain H4-8 / FGSC 9210)</name>
    <name type="common">Split gill fungus</name>
    <dbReference type="NCBI Taxonomy" id="578458"/>
    <lineage>
        <taxon>Eukaryota</taxon>
        <taxon>Fungi</taxon>
        <taxon>Dikarya</taxon>
        <taxon>Basidiomycota</taxon>
        <taxon>Agaricomycotina</taxon>
        <taxon>Agaricomycetes</taxon>
        <taxon>Agaricomycetidae</taxon>
        <taxon>Agaricales</taxon>
        <taxon>Schizophyllaceae</taxon>
        <taxon>Schizophyllum</taxon>
    </lineage>
</organism>
<dbReference type="OrthoDB" id="2685034at2759"/>
<dbReference type="KEGG" id="scm:SCHCO_02627138"/>
<feature type="compositionally biased region" description="Low complexity" evidence="2">
    <location>
        <begin position="351"/>
        <end position="366"/>
    </location>
</feature>
<feature type="compositionally biased region" description="Polar residues" evidence="2">
    <location>
        <begin position="1"/>
        <end position="17"/>
    </location>
</feature>
<dbReference type="OMA" id="ALYWETY"/>
<keyword evidence="1" id="KW-0175">Coiled coil</keyword>
<feature type="compositionally biased region" description="Pro residues" evidence="2">
    <location>
        <begin position="334"/>
        <end position="350"/>
    </location>
</feature>
<dbReference type="GeneID" id="9589406"/>
<name>D8Q427_SCHCM</name>
<evidence type="ECO:0000313" key="3">
    <source>
        <dbReference type="EMBL" id="EFI96725.1"/>
    </source>
</evidence>
<feature type="region of interest" description="Disordered" evidence="2">
    <location>
        <begin position="288"/>
        <end position="423"/>
    </location>
</feature>
<dbReference type="EMBL" id="GL377306">
    <property type="protein sequence ID" value="EFI96725.1"/>
    <property type="molecule type" value="Genomic_DNA"/>
</dbReference>
<feature type="non-terminal residue" evidence="3">
    <location>
        <position position="534"/>
    </location>
</feature>
<evidence type="ECO:0000313" key="4">
    <source>
        <dbReference type="Proteomes" id="UP000007431"/>
    </source>
</evidence>
<feature type="compositionally biased region" description="Pro residues" evidence="2">
    <location>
        <begin position="91"/>
        <end position="101"/>
    </location>
</feature>
<reference evidence="3 4" key="1">
    <citation type="journal article" date="2010" name="Nat. Biotechnol.">
        <title>Genome sequence of the model mushroom Schizophyllum commune.</title>
        <authorList>
            <person name="Ohm R.A."/>
            <person name="de Jong J.F."/>
            <person name="Lugones L.G."/>
            <person name="Aerts A."/>
            <person name="Kothe E."/>
            <person name="Stajich J.E."/>
            <person name="de Vries R.P."/>
            <person name="Record E."/>
            <person name="Levasseur A."/>
            <person name="Baker S.E."/>
            <person name="Bartholomew K.A."/>
            <person name="Coutinho P.M."/>
            <person name="Erdmann S."/>
            <person name="Fowler T.J."/>
            <person name="Gathman A.C."/>
            <person name="Lombard V."/>
            <person name="Henrissat B."/>
            <person name="Knabe N."/>
            <person name="Kuees U."/>
            <person name="Lilly W.W."/>
            <person name="Lindquist E."/>
            <person name="Lucas S."/>
            <person name="Magnuson J.K."/>
            <person name="Piumi F."/>
            <person name="Raudaskoski M."/>
            <person name="Salamov A."/>
            <person name="Schmutz J."/>
            <person name="Schwarze F.W.M.R."/>
            <person name="vanKuyk P.A."/>
            <person name="Horton J.S."/>
            <person name="Grigoriev I.V."/>
            <person name="Woesten H.A.B."/>
        </authorList>
    </citation>
    <scope>NUCLEOTIDE SEQUENCE [LARGE SCALE GENOMIC DNA]</scope>
    <source>
        <strain evidence="4">H4-8 / FGSC 9210</strain>
    </source>
</reference>
<evidence type="ECO:0000256" key="1">
    <source>
        <dbReference type="SAM" id="Coils"/>
    </source>
</evidence>
<feature type="region of interest" description="Disordered" evidence="2">
    <location>
        <begin position="1"/>
        <end position="156"/>
    </location>
</feature>
<accession>D8Q427</accession>
<evidence type="ECO:0000256" key="2">
    <source>
        <dbReference type="SAM" id="MobiDB-lite"/>
    </source>
</evidence>
<proteinExistence type="predicted"/>
<feature type="compositionally biased region" description="Low complexity" evidence="2">
    <location>
        <begin position="81"/>
        <end position="90"/>
    </location>
</feature>
<feature type="compositionally biased region" description="Low complexity" evidence="2">
    <location>
        <begin position="51"/>
        <end position="62"/>
    </location>
</feature>
<feature type="compositionally biased region" description="Pro residues" evidence="2">
    <location>
        <begin position="374"/>
        <end position="404"/>
    </location>
</feature>
<protein>
    <submittedName>
        <fullName evidence="3">Uncharacterized protein</fullName>
    </submittedName>
</protein>
<dbReference type="InParanoid" id="D8Q427"/>
<dbReference type="AlphaFoldDB" id="D8Q427"/>
<gene>
    <name evidence="3" type="ORF">SCHCODRAFT_108749</name>
</gene>
<keyword evidence="4" id="KW-1185">Reference proteome</keyword>
<dbReference type="eggNOG" id="KOG2747">
    <property type="taxonomic scope" value="Eukaryota"/>
</dbReference>
<dbReference type="STRING" id="578458.D8Q427"/>
<dbReference type="Proteomes" id="UP000007431">
    <property type="component" value="Unassembled WGS sequence"/>
</dbReference>
<feature type="coiled-coil region" evidence="1">
    <location>
        <begin position="467"/>
        <end position="497"/>
    </location>
</feature>
<dbReference type="HOGENOM" id="CLU_047734_0_0_1"/>